<protein>
    <submittedName>
        <fullName evidence="1">Uncharacterized protein</fullName>
    </submittedName>
</protein>
<evidence type="ECO:0000313" key="2">
    <source>
        <dbReference type="Proteomes" id="UP001500235"/>
    </source>
</evidence>
<gene>
    <name evidence="1" type="ORF">GCM10022280_25300</name>
</gene>
<dbReference type="Proteomes" id="UP001500235">
    <property type="component" value="Unassembled WGS sequence"/>
</dbReference>
<proteinExistence type="predicted"/>
<accession>A0ABP7TAP1</accession>
<evidence type="ECO:0000313" key="1">
    <source>
        <dbReference type="EMBL" id="GAA4023493.1"/>
    </source>
</evidence>
<dbReference type="EMBL" id="BAABBQ010000001">
    <property type="protein sequence ID" value="GAA4023493.1"/>
    <property type="molecule type" value="Genomic_DNA"/>
</dbReference>
<reference evidence="2" key="1">
    <citation type="journal article" date="2019" name="Int. J. Syst. Evol. Microbiol.">
        <title>The Global Catalogue of Microorganisms (GCM) 10K type strain sequencing project: providing services to taxonomists for standard genome sequencing and annotation.</title>
        <authorList>
            <consortium name="The Broad Institute Genomics Platform"/>
            <consortium name="The Broad Institute Genome Sequencing Center for Infectious Disease"/>
            <person name="Wu L."/>
            <person name="Ma J."/>
        </authorList>
    </citation>
    <scope>NUCLEOTIDE SEQUENCE [LARGE SCALE GENOMIC DNA]</scope>
    <source>
        <strain evidence="2">JCM 17563</strain>
    </source>
</reference>
<keyword evidence="2" id="KW-1185">Reference proteome</keyword>
<sequence>MASAASAQSMPLAEFVKRGTALEKKGMLALLHKGEINVLMAQMKGSGEALKAEQLAAEKSGKPGVYCRPAGQKRVGFSAQQLLAELRAIPPAQSRSMTISDGFRHIMVKRYPCR</sequence>
<name>A0ABP7TAP1_9SPHN</name>
<comment type="caution">
    <text evidence="1">The sequence shown here is derived from an EMBL/GenBank/DDBJ whole genome shotgun (WGS) entry which is preliminary data.</text>
</comment>
<organism evidence="1 2">
    <name type="scientific">Sphingomonas swuensis</name>
    <dbReference type="NCBI Taxonomy" id="977800"/>
    <lineage>
        <taxon>Bacteria</taxon>
        <taxon>Pseudomonadati</taxon>
        <taxon>Pseudomonadota</taxon>
        <taxon>Alphaproteobacteria</taxon>
        <taxon>Sphingomonadales</taxon>
        <taxon>Sphingomonadaceae</taxon>
        <taxon>Sphingomonas</taxon>
    </lineage>
</organism>